<sequence length="609" mass="62604">MAEESARVWLAGRWPTHLSCGKTCGGGSGGCHAADRRGSGKHVQRLRHAQQQQHQQQLEQQEGELHEAQRSQACFRPAVGPGQACNHVHAPACMQPSGQSRADGGATGTAAWLSMLKLLLCLRPQTCSLDSATDDEAAGAPKGVDQRLSQKPLGSAGSAGQAGCRAELIGPACDKALADTEGGDTSGCGSSSSASDGGSQPVRSAGSGTASAVCGSGSGGGSSGSGGGSSDSSDSSGGSGRSSRLGSCGSRLRSCSSRHGSCRSSSSSSSSSFGRCCSISNSSPDRSGGGSDGRGALGIALGQPLHVVHGCTRGGSLSATVGGMQKSNRALRTVHSAAVQRLWMPMDEDSTLYSALRSHHLVLLDERPATSVSTPGSTPKGSPRPSQSPDQGSSCCSSLCTPSVEGPDGGGAFGWPPPFTPPPPPHGLLVRACSAPDHALEDAHPTCSEERLEGLQHGTEQGTASPAAPMERRHSPPRSPLRHRSRALPKRVPRTPPPSPVRFARLARAASTGVQPRQPPPPPPPPPPPALLQAVLPRERKHALLLHAVRMSMADDDRIMLDALDELKAFDAARTRAAVARAAALPPSSSPSPPHFRTRRTSRLSQCSR</sequence>
<feature type="region of interest" description="Disordered" evidence="1">
    <location>
        <begin position="31"/>
        <end position="69"/>
    </location>
</feature>
<feature type="compositionally biased region" description="Low complexity" evidence="1">
    <location>
        <begin position="230"/>
        <end position="275"/>
    </location>
</feature>
<feature type="compositionally biased region" description="Polar residues" evidence="1">
    <location>
        <begin position="370"/>
        <end position="401"/>
    </location>
</feature>
<feature type="compositionally biased region" description="Pro residues" evidence="1">
    <location>
        <begin position="517"/>
        <end position="530"/>
    </location>
</feature>
<protein>
    <submittedName>
        <fullName evidence="2">Uncharacterized protein</fullName>
    </submittedName>
</protein>
<name>A0A7R9V2Y7_9CHLO</name>
<feature type="region of interest" description="Disordered" evidence="1">
    <location>
        <begin position="367"/>
        <end position="530"/>
    </location>
</feature>
<feature type="region of interest" description="Disordered" evidence="1">
    <location>
        <begin position="133"/>
        <end position="157"/>
    </location>
</feature>
<feature type="compositionally biased region" description="Gly residues" evidence="1">
    <location>
        <begin position="216"/>
        <end position="229"/>
    </location>
</feature>
<feature type="compositionally biased region" description="Basic residues" evidence="1">
    <location>
        <begin position="39"/>
        <end position="48"/>
    </location>
</feature>
<feature type="region of interest" description="Disordered" evidence="1">
    <location>
        <begin position="580"/>
        <end position="609"/>
    </location>
</feature>
<feature type="compositionally biased region" description="Pro residues" evidence="1">
    <location>
        <begin position="415"/>
        <end position="426"/>
    </location>
</feature>
<feature type="compositionally biased region" description="Low complexity" evidence="1">
    <location>
        <begin position="187"/>
        <end position="215"/>
    </location>
</feature>
<feature type="compositionally biased region" description="Low complexity" evidence="1">
    <location>
        <begin position="49"/>
        <end position="60"/>
    </location>
</feature>
<evidence type="ECO:0000313" key="2">
    <source>
        <dbReference type="EMBL" id="CAD8282451.1"/>
    </source>
</evidence>
<gene>
    <name evidence="2" type="ORF">CEUR00632_LOCUS2486</name>
</gene>
<dbReference type="EMBL" id="HBEC01005474">
    <property type="protein sequence ID" value="CAD8282451.1"/>
    <property type="molecule type" value="Transcribed_RNA"/>
</dbReference>
<dbReference type="AlphaFoldDB" id="A0A7R9V2Y7"/>
<evidence type="ECO:0000256" key="1">
    <source>
        <dbReference type="SAM" id="MobiDB-lite"/>
    </source>
</evidence>
<feature type="region of interest" description="Disordered" evidence="1">
    <location>
        <begin position="184"/>
        <end position="275"/>
    </location>
</feature>
<accession>A0A7R9V2Y7</accession>
<organism evidence="2">
    <name type="scientific">Chlamydomonas euryale</name>
    <dbReference type="NCBI Taxonomy" id="1486919"/>
    <lineage>
        <taxon>Eukaryota</taxon>
        <taxon>Viridiplantae</taxon>
        <taxon>Chlorophyta</taxon>
        <taxon>core chlorophytes</taxon>
        <taxon>Chlorophyceae</taxon>
        <taxon>CS clade</taxon>
        <taxon>Chlamydomonadales</taxon>
        <taxon>Chlamydomonadaceae</taxon>
        <taxon>Chlamydomonas</taxon>
    </lineage>
</organism>
<reference evidence="2" key="1">
    <citation type="submission" date="2021-01" db="EMBL/GenBank/DDBJ databases">
        <authorList>
            <person name="Corre E."/>
            <person name="Pelletier E."/>
            <person name="Niang G."/>
            <person name="Scheremetjew M."/>
            <person name="Finn R."/>
            <person name="Kale V."/>
            <person name="Holt S."/>
            <person name="Cochrane G."/>
            <person name="Meng A."/>
            <person name="Brown T."/>
            <person name="Cohen L."/>
        </authorList>
    </citation>
    <scope>NUCLEOTIDE SEQUENCE</scope>
    <source>
        <strain evidence="2">CCMP219</strain>
    </source>
</reference>
<feature type="compositionally biased region" description="Basic and acidic residues" evidence="1">
    <location>
        <begin position="438"/>
        <end position="454"/>
    </location>
</feature>
<proteinExistence type="predicted"/>
<feature type="compositionally biased region" description="Basic residues" evidence="1">
    <location>
        <begin position="480"/>
        <end position="493"/>
    </location>
</feature>